<protein>
    <recommendedName>
        <fullName evidence="2">Ketopantoate reductase C-terminal domain-containing protein</fullName>
    </recommendedName>
</protein>
<dbReference type="InterPro" id="IPR013328">
    <property type="entry name" value="6PGD_dom2"/>
</dbReference>
<accession>A0ABS5Y7Z6</accession>
<dbReference type="SUPFAM" id="SSF48179">
    <property type="entry name" value="6-phosphogluconate dehydrogenase C-terminal domain-like"/>
    <property type="match status" value="1"/>
</dbReference>
<dbReference type="EMBL" id="JAFJYC010000001">
    <property type="protein sequence ID" value="MBT9431127.1"/>
    <property type="molecule type" value="Genomic_DNA"/>
</dbReference>
<keyword evidence="1" id="KW-0560">Oxidoreductase</keyword>
<dbReference type="Gene3D" id="1.10.1040.10">
    <property type="entry name" value="N-(1-d-carboxylethyl)-l-norvaline Dehydrogenase, domain 2"/>
    <property type="match status" value="1"/>
</dbReference>
<dbReference type="Pfam" id="PF08546">
    <property type="entry name" value="ApbA_C"/>
    <property type="match status" value="1"/>
</dbReference>
<feature type="domain" description="Ketopantoate reductase C-terminal" evidence="2">
    <location>
        <begin position="2"/>
        <end position="77"/>
    </location>
</feature>
<dbReference type="Proteomes" id="UP000811282">
    <property type="component" value="Unassembled WGS sequence"/>
</dbReference>
<evidence type="ECO:0000259" key="2">
    <source>
        <dbReference type="Pfam" id="PF08546"/>
    </source>
</evidence>
<dbReference type="RefSeq" id="WP_215668293.1">
    <property type="nucleotide sequence ID" value="NZ_JAFJYC010000001.1"/>
</dbReference>
<gene>
    <name evidence="3" type="ORF">JZM24_01185</name>
</gene>
<dbReference type="InterPro" id="IPR008927">
    <property type="entry name" value="6-PGluconate_DH-like_C_sf"/>
</dbReference>
<name>A0ABS5Y7Z6_9GAMM</name>
<comment type="caution">
    <text evidence="3">The sequence shown here is derived from an EMBL/GenBank/DDBJ whole genome shotgun (WGS) entry which is preliminary data.</text>
</comment>
<dbReference type="InterPro" id="IPR013752">
    <property type="entry name" value="KPA_reductase"/>
</dbReference>
<evidence type="ECO:0000313" key="3">
    <source>
        <dbReference type="EMBL" id="MBT9431127.1"/>
    </source>
</evidence>
<keyword evidence="4" id="KW-1185">Reference proteome</keyword>
<proteinExistence type="predicted"/>
<evidence type="ECO:0000256" key="1">
    <source>
        <dbReference type="ARBA" id="ARBA00023002"/>
    </source>
</evidence>
<reference evidence="3 4" key="1">
    <citation type="journal article" date="2021" name="Genome Biol. Evol.">
        <title>The evolution of interdependence in a four-way mealybug symbiosis.</title>
        <authorList>
            <person name="Garber A.I."/>
            <person name="Kupper M."/>
            <person name="Laetsch D.R."/>
            <person name="Weldon S.R."/>
            <person name="Ladinsky M.S."/>
            <person name="Bjorkman P.J."/>
            <person name="McCutcheon J.P."/>
        </authorList>
    </citation>
    <scope>NUCLEOTIDE SEQUENCE [LARGE SCALE GENOMIC DNA]</scope>
    <source>
        <strain evidence="3">SOD</strain>
    </source>
</reference>
<sequence length="82" mass="8900">MSIAEAGGYRRRDDVIAETTTLMSQQGSPMTSSLYRDLIAGNAVEADQIIGDLKAHADHAGLSVPLLSAVWTHLSVYQQNRE</sequence>
<evidence type="ECO:0000313" key="4">
    <source>
        <dbReference type="Proteomes" id="UP000811282"/>
    </source>
</evidence>
<organism evidence="3 4">
    <name type="scientific">Candidatus Sodalis endolongispinus</name>
    <dbReference type="NCBI Taxonomy" id="2812662"/>
    <lineage>
        <taxon>Bacteria</taxon>
        <taxon>Pseudomonadati</taxon>
        <taxon>Pseudomonadota</taxon>
        <taxon>Gammaproteobacteria</taxon>
        <taxon>Enterobacterales</taxon>
        <taxon>Bruguierivoracaceae</taxon>
        <taxon>Sodalis</taxon>
    </lineage>
</organism>